<evidence type="ECO:0000313" key="1">
    <source>
        <dbReference type="Proteomes" id="UP000887579"/>
    </source>
</evidence>
<sequence length="393" mass="43640">MQIPEVEKIPESVEEDIILSSPLPSMHDYQPSVFPEAVEIIVEKPSDTFDTVGPWIQAIPEVEKIPESVEKKSSLPPSTPPMHDFQPSVSEAENDDIFVEMPLDTVVDNTVPSFADKYYEPQNQAIPEIEKSLEFDEGILSPSSPSPPVPEYQSFVPEVENTEIIAEEPVDIVSDNILQALAGRYYGPMTSTIPKVEKNHEFKNEDSIISPLMYDYQTAPEAENTEVIAEQPMVTVAGKNMQISEVEKIPESIHEDSSTTSLSSHAYQPSVFPEAVEVFEVFAEKPLVTVADDITPISEIEKDFEFIDEDIIPFAPSMYQSFAPEVENATPEKPMDTVADNASPIHEFEKDSEFADEGVISSPPMHDYQPSVFPEAGNVEIIAEMPMDTVADN</sequence>
<name>A0AC34GCX2_9BILA</name>
<protein>
    <submittedName>
        <fullName evidence="2">Uncharacterized protein</fullName>
    </submittedName>
</protein>
<dbReference type="Proteomes" id="UP000887579">
    <property type="component" value="Unplaced"/>
</dbReference>
<organism evidence="1 2">
    <name type="scientific">Panagrolaimus sp. ES5</name>
    <dbReference type="NCBI Taxonomy" id="591445"/>
    <lineage>
        <taxon>Eukaryota</taxon>
        <taxon>Metazoa</taxon>
        <taxon>Ecdysozoa</taxon>
        <taxon>Nematoda</taxon>
        <taxon>Chromadorea</taxon>
        <taxon>Rhabditida</taxon>
        <taxon>Tylenchina</taxon>
        <taxon>Panagrolaimomorpha</taxon>
        <taxon>Panagrolaimoidea</taxon>
        <taxon>Panagrolaimidae</taxon>
        <taxon>Panagrolaimus</taxon>
    </lineage>
</organism>
<reference evidence="2" key="1">
    <citation type="submission" date="2022-11" db="UniProtKB">
        <authorList>
            <consortium name="WormBaseParasite"/>
        </authorList>
    </citation>
    <scope>IDENTIFICATION</scope>
</reference>
<evidence type="ECO:0000313" key="2">
    <source>
        <dbReference type="WBParaSite" id="ES5_v2.g27322.t1"/>
    </source>
</evidence>
<accession>A0AC34GCX2</accession>
<dbReference type="WBParaSite" id="ES5_v2.g27322.t1">
    <property type="protein sequence ID" value="ES5_v2.g27322.t1"/>
    <property type="gene ID" value="ES5_v2.g27322"/>
</dbReference>
<proteinExistence type="predicted"/>